<dbReference type="Gene3D" id="3.40.640.10">
    <property type="entry name" value="Type I PLP-dependent aspartate aminotransferase-like (Major domain)"/>
    <property type="match status" value="1"/>
</dbReference>
<keyword evidence="4 9" id="KW-0032">Aminotransferase</keyword>
<evidence type="ECO:0000313" key="10">
    <source>
        <dbReference type="Proteomes" id="UP000249065"/>
    </source>
</evidence>
<evidence type="ECO:0000256" key="5">
    <source>
        <dbReference type="ARBA" id="ARBA00022679"/>
    </source>
</evidence>
<sequence>MPPPLSPRIEATDPPPIPAARAWAARYAGGAGPAIDLTQAVPGYPPPASLLDRLAEAGGSRAAAGYGPIDGDPALREALAADAAAFYGAPLGAADVAITAGCNLAFAMAMAVLAAGAEGGVILPTPWYFNHRMALAMQGIPALPLPCRAEDGFLPDPVRLAPLLAGGARVLVLVTPNNPTGAVYPPAVIEACAALCRRHGAWLVIDETYRDFLPAAALPPHRLFQDPDWREGVVHLYSFSKAYCIPGHRVGAILAGPRMRAGLMKALDTWQICAPRPAQAALAWAVPALAAWRAGNRDLMAERAGLFRRVAAQVPGWRLDALGAYFAYLRVPEAGPDAMAVAERLATERGLLTLPGPFFGPGQERHVRLAFANAGPEAIAEVPGRLAGC</sequence>
<dbReference type="OrthoDB" id="9766084at2"/>
<dbReference type="Proteomes" id="UP000249065">
    <property type="component" value="Unassembled WGS sequence"/>
</dbReference>
<dbReference type="PANTHER" id="PTHR46383">
    <property type="entry name" value="ASPARTATE AMINOTRANSFERASE"/>
    <property type="match status" value="1"/>
</dbReference>
<feature type="domain" description="Aminotransferase class I/classII large" evidence="8">
    <location>
        <begin position="35"/>
        <end position="382"/>
    </location>
</feature>
<keyword evidence="5 9" id="KW-0808">Transferase</keyword>
<comment type="catalytic activity">
    <reaction evidence="7">
        <text>L-aspartate + 2-oxoglutarate = oxaloacetate + L-glutamate</text>
        <dbReference type="Rhea" id="RHEA:21824"/>
        <dbReference type="ChEBI" id="CHEBI:16452"/>
        <dbReference type="ChEBI" id="CHEBI:16810"/>
        <dbReference type="ChEBI" id="CHEBI:29985"/>
        <dbReference type="ChEBI" id="CHEBI:29991"/>
        <dbReference type="EC" id="2.6.1.1"/>
    </reaction>
</comment>
<dbReference type="GO" id="GO:0030170">
    <property type="term" value="F:pyridoxal phosphate binding"/>
    <property type="evidence" value="ECO:0007669"/>
    <property type="project" value="InterPro"/>
</dbReference>
<dbReference type="InterPro" id="IPR004839">
    <property type="entry name" value="Aminotransferase_I/II_large"/>
</dbReference>
<dbReference type="CDD" id="cd00609">
    <property type="entry name" value="AAT_like"/>
    <property type="match status" value="1"/>
</dbReference>
<dbReference type="InterPro" id="IPR050596">
    <property type="entry name" value="AspAT/PAT-like"/>
</dbReference>
<protein>
    <recommendedName>
        <fullName evidence="3">aspartate transaminase</fullName>
        <ecNumber evidence="3">2.6.1.1</ecNumber>
    </recommendedName>
</protein>
<dbReference type="InterPro" id="IPR015424">
    <property type="entry name" value="PyrdxlP-dep_Trfase"/>
</dbReference>
<evidence type="ECO:0000256" key="7">
    <source>
        <dbReference type="ARBA" id="ARBA00049185"/>
    </source>
</evidence>
<keyword evidence="6" id="KW-0663">Pyridoxal phosphate</keyword>
<dbReference type="EMBL" id="QLIX01000006">
    <property type="protein sequence ID" value="RAI59127.1"/>
    <property type="molecule type" value="Genomic_DNA"/>
</dbReference>
<evidence type="ECO:0000256" key="2">
    <source>
        <dbReference type="ARBA" id="ARBA00007441"/>
    </source>
</evidence>
<accession>A0A327M9I0</accession>
<evidence type="ECO:0000256" key="6">
    <source>
        <dbReference type="ARBA" id="ARBA00022898"/>
    </source>
</evidence>
<comment type="caution">
    <text evidence="9">The sequence shown here is derived from an EMBL/GenBank/DDBJ whole genome shotgun (WGS) entry which is preliminary data.</text>
</comment>
<gene>
    <name evidence="9" type="ORF">DOO78_10700</name>
</gene>
<dbReference type="PANTHER" id="PTHR46383:SF1">
    <property type="entry name" value="ASPARTATE AMINOTRANSFERASE"/>
    <property type="match status" value="1"/>
</dbReference>
<comment type="similarity">
    <text evidence="2">Belongs to the class-I pyridoxal-phosphate-dependent aminotransferase family.</text>
</comment>
<dbReference type="Pfam" id="PF00155">
    <property type="entry name" value="Aminotran_1_2"/>
    <property type="match status" value="1"/>
</dbReference>
<name>A0A327M9I0_9PROT</name>
<reference evidence="10" key="1">
    <citation type="submission" date="2018-06" db="EMBL/GenBank/DDBJ databases">
        <authorList>
            <person name="Khan S.A."/>
        </authorList>
    </citation>
    <scope>NUCLEOTIDE SEQUENCE [LARGE SCALE GENOMIC DNA]</scope>
    <source>
        <strain evidence="10">DB-1506</strain>
    </source>
</reference>
<evidence type="ECO:0000313" key="9">
    <source>
        <dbReference type="EMBL" id="RAI59127.1"/>
    </source>
</evidence>
<comment type="cofactor">
    <cofactor evidence="1">
        <name>pyridoxal 5'-phosphate</name>
        <dbReference type="ChEBI" id="CHEBI:597326"/>
    </cofactor>
</comment>
<dbReference type="InterPro" id="IPR015421">
    <property type="entry name" value="PyrdxlP-dep_Trfase_major"/>
</dbReference>
<evidence type="ECO:0000256" key="3">
    <source>
        <dbReference type="ARBA" id="ARBA00012753"/>
    </source>
</evidence>
<dbReference type="GO" id="GO:0006520">
    <property type="term" value="P:amino acid metabolic process"/>
    <property type="evidence" value="ECO:0007669"/>
    <property type="project" value="InterPro"/>
</dbReference>
<organism evidence="9 10">
    <name type="scientific">Roseicella frigidaeris</name>
    <dbReference type="NCBI Taxonomy" id="2230885"/>
    <lineage>
        <taxon>Bacteria</taxon>
        <taxon>Pseudomonadati</taxon>
        <taxon>Pseudomonadota</taxon>
        <taxon>Alphaproteobacteria</taxon>
        <taxon>Acetobacterales</taxon>
        <taxon>Roseomonadaceae</taxon>
        <taxon>Roseicella</taxon>
    </lineage>
</organism>
<dbReference type="NCBIfam" id="NF005732">
    <property type="entry name" value="PRK07550.1"/>
    <property type="match status" value="1"/>
</dbReference>
<evidence type="ECO:0000259" key="8">
    <source>
        <dbReference type="Pfam" id="PF00155"/>
    </source>
</evidence>
<keyword evidence="10" id="KW-1185">Reference proteome</keyword>
<evidence type="ECO:0000256" key="4">
    <source>
        <dbReference type="ARBA" id="ARBA00022576"/>
    </source>
</evidence>
<dbReference type="EC" id="2.6.1.1" evidence="3"/>
<dbReference type="AlphaFoldDB" id="A0A327M9I0"/>
<dbReference type="SUPFAM" id="SSF53383">
    <property type="entry name" value="PLP-dependent transferases"/>
    <property type="match status" value="1"/>
</dbReference>
<evidence type="ECO:0000256" key="1">
    <source>
        <dbReference type="ARBA" id="ARBA00001933"/>
    </source>
</evidence>
<dbReference type="GO" id="GO:0004069">
    <property type="term" value="F:L-aspartate:2-oxoglutarate aminotransferase activity"/>
    <property type="evidence" value="ECO:0007669"/>
    <property type="project" value="UniProtKB-EC"/>
</dbReference>
<proteinExistence type="inferred from homology"/>